<dbReference type="PANTHER" id="PTHR21228:SF40">
    <property type="entry name" value="LD45607P"/>
    <property type="match status" value="1"/>
</dbReference>
<dbReference type="GO" id="GO:0044528">
    <property type="term" value="P:regulation of mitochondrial mRNA stability"/>
    <property type="evidence" value="ECO:0007669"/>
    <property type="project" value="TreeGrafter"/>
</dbReference>
<name>A0A835Y8Z6_9CHLO</name>
<dbReference type="GO" id="GO:0003723">
    <property type="term" value="F:RNA binding"/>
    <property type="evidence" value="ECO:0007669"/>
    <property type="project" value="TreeGrafter"/>
</dbReference>
<dbReference type="OrthoDB" id="533178at2759"/>
<dbReference type="Proteomes" id="UP000612055">
    <property type="component" value="Unassembled WGS sequence"/>
</dbReference>
<dbReference type="PANTHER" id="PTHR21228">
    <property type="entry name" value="FAST LEU-RICH DOMAIN-CONTAINING"/>
    <property type="match status" value="1"/>
</dbReference>
<dbReference type="GO" id="GO:0009507">
    <property type="term" value="C:chloroplast"/>
    <property type="evidence" value="ECO:0007669"/>
    <property type="project" value="GOC"/>
</dbReference>
<comment type="caution">
    <text evidence="2">The sequence shown here is derived from an EMBL/GenBank/DDBJ whole genome shotgun (WGS) entry which is preliminary data.</text>
</comment>
<accession>A0A835Y8Z6</accession>
<evidence type="ECO:0000256" key="1">
    <source>
        <dbReference type="SAM" id="MobiDB-lite"/>
    </source>
</evidence>
<dbReference type="GO" id="GO:0035770">
    <property type="term" value="C:ribonucleoprotein granule"/>
    <property type="evidence" value="ECO:0007669"/>
    <property type="project" value="TreeGrafter"/>
</dbReference>
<evidence type="ECO:0000313" key="2">
    <source>
        <dbReference type="EMBL" id="KAG2498495.1"/>
    </source>
</evidence>
<organism evidence="2 3">
    <name type="scientific">Edaphochlamys debaryana</name>
    <dbReference type="NCBI Taxonomy" id="47281"/>
    <lineage>
        <taxon>Eukaryota</taxon>
        <taxon>Viridiplantae</taxon>
        <taxon>Chlorophyta</taxon>
        <taxon>core chlorophytes</taxon>
        <taxon>Chlorophyceae</taxon>
        <taxon>CS clade</taxon>
        <taxon>Chlamydomonadales</taxon>
        <taxon>Chlamydomonadales incertae sedis</taxon>
        <taxon>Edaphochlamys</taxon>
    </lineage>
</organism>
<dbReference type="InterPro" id="IPR050870">
    <property type="entry name" value="FAST_kinase"/>
</dbReference>
<feature type="compositionally biased region" description="Low complexity" evidence="1">
    <location>
        <begin position="80"/>
        <end position="99"/>
    </location>
</feature>
<feature type="compositionally biased region" description="Basic and acidic residues" evidence="1">
    <location>
        <begin position="56"/>
        <end position="67"/>
    </location>
</feature>
<feature type="compositionally biased region" description="Basic and acidic residues" evidence="1">
    <location>
        <begin position="100"/>
        <end position="115"/>
    </location>
</feature>
<proteinExistence type="predicted"/>
<keyword evidence="3" id="KW-1185">Reference proteome</keyword>
<feature type="compositionally biased region" description="Low complexity" evidence="1">
    <location>
        <begin position="130"/>
        <end position="152"/>
    </location>
</feature>
<sequence>MPSLAELETLRYRALQEASPAAPPGTRLRRRRRRRAEEDSDAPAAPTPEDPLAEAEPSRTEATDGHKTSFAASLAPSKRAGASVTGPTAGASTGAAFTVTEREEREELEEQERSGRSALSRVVPPPAPLGRPSLPRGAGTAAPARASPFARPQQYKQGPMQLTLAIKAVKDWRQLPRLLSDLCGSGSASAPGAGPCLDPFNAAALLTHAAQRVTASPPQSAADVALLQKLQDTALEVVGSSMHEYRARQVSNMTWALARLGLPSGSAFIRDVLLPASYPLLPWYEPQHVANTLWALATAGVAPDDAWLEEALTAGYVLLQRRALAPQHLANTLWALERLGVMPDEDWMAAWYDCAAAAAPRAIATDCSCMLRSLALMAMHTRRPEATARLATQLAARLADRLAACTPAAGARSRATSSGPGVGSAGTMTGAMAEAGREGEVTDQSIANGLWAMAVMKFTEGAAVEALWGASTAALRLRMSDPTRPAPGVETAALTVVLWAAAVVSRPLPAGVMTCVYGRVRAAQLDATEPRNLATMVWALSAAHPDQARPPADWLSDVVAATGRRVNELGPQAVSSLLHGLCTLGARPPPGWMSGLVNHFHRDAAAEASNQSVANVLWCLARMGYRLNPEGMEILVGIVASRLAAWQAQAQAASGSGPAAPPFTSQEVSNLMYALATLGYAPRPGGELAQGLLAAAAARLPEANAQELSNMAWSLAVLQLRPSDAWQEAFAAAAAARLPSFAARDLAQCLYGAAKLRLPFRTAPPGSATAAWLSAALAAAPRLLGSSSGQDLCNVSWALVQMGVPVAPDSPLALAFARRLETLAGGAEPSQLALGVWALGKWRVRLTGPQLQALEVATFRKVPLMRPHELAAMLSGFAGMRHTPPSDWLEDAVQQIAARSREFGPQDWTVVLHALARVQDEAIGPQAEDLALRLLPRLPRLPLPAVVLIAYSAGCMGPGTVARQLVSRCLALLAAGPAATAAEAAEPSAVSGGRRRGRKAAAQEVPSPAAEAVERLVAKAVAAAGPVPEVGGDAAAAAARPVCVASLTAVELSALMWAAVRVGLKTLPAEFRNQFFSHTLPMLPELPASLVASYAWAAGRLRLWLPGPWRSALAARALQTVPEMRGREVAMALQGLLWLRVWPSEELLQALSSAYTGQAADVEEKLRPTITRALELLARRVAVVHRQPLLLRPRWRAAWARKAREGAVRRAALAAPGGAAKAAKGAAEAVEGKVTRRAAIRLGVLRRRPSRAAAAAPQAS</sequence>
<feature type="region of interest" description="Disordered" evidence="1">
    <location>
        <begin position="14"/>
        <end position="155"/>
    </location>
</feature>
<dbReference type="EMBL" id="JAEHOE010000010">
    <property type="protein sequence ID" value="KAG2498495.1"/>
    <property type="molecule type" value="Genomic_DNA"/>
</dbReference>
<dbReference type="GO" id="GO:1901259">
    <property type="term" value="P:chloroplast rRNA processing"/>
    <property type="evidence" value="ECO:0007669"/>
    <property type="project" value="TreeGrafter"/>
</dbReference>
<feature type="region of interest" description="Disordered" evidence="1">
    <location>
        <begin position="984"/>
        <end position="1004"/>
    </location>
</feature>
<protein>
    <submittedName>
        <fullName evidence="2">Uncharacterized protein</fullName>
    </submittedName>
</protein>
<gene>
    <name evidence="2" type="ORF">HYH03_003746</name>
</gene>
<reference evidence="2" key="1">
    <citation type="journal article" date="2020" name="bioRxiv">
        <title>Comparative genomics of Chlamydomonas.</title>
        <authorList>
            <person name="Craig R.J."/>
            <person name="Hasan A.R."/>
            <person name="Ness R.W."/>
            <person name="Keightley P.D."/>
        </authorList>
    </citation>
    <scope>NUCLEOTIDE SEQUENCE</scope>
    <source>
        <strain evidence="2">CCAP 11/70</strain>
    </source>
</reference>
<dbReference type="AlphaFoldDB" id="A0A835Y8Z6"/>
<evidence type="ECO:0000313" key="3">
    <source>
        <dbReference type="Proteomes" id="UP000612055"/>
    </source>
</evidence>
<dbReference type="GO" id="GO:0000963">
    <property type="term" value="P:mitochondrial RNA processing"/>
    <property type="evidence" value="ECO:0007669"/>
    <property type="project" value="TreeGrafter"/>
</dbReference>
<dbReference type="GO" id="GO:0005759">
    <property type="term" value="C:mitochondrial matrix"/>
    <property type="evidence" value="ECO:0007669"/>
    <property type="project" value="TreeGrafter"/>
</dbReference>